<accession>A0A8H5V9X4</accession>
<evidence type="ECO:0000313" key="3">
    <source>
        <dbReference type="Proteomes" id="UP000547976"/>
    </source>
</evidence>
<gene>
    <name evidence="2" type="ORF">FSUBG_135</name>
</gene>
<dbReference type="AlphaFoldDB" id="A0A8H5V9X4"/>
<sequence>MQDVIYYYFNGLKHEEVTAQALEKAMFFANEALLTTAASLSQKRTIFYSPGTAVMKPKKDLAAVISVTALIFLQVMALCALMWFILRAPTWTQTLDADALAQIGGQLKEWGERRPNLRRINGVVRVDEILHQAETSLVRLPSAQDGASQPGSVHLTLGGEGLINRGVMKRMPADITTAVQA</sequence>
<organism evidence="2 3">
    <name type="scientific">Gibberella subglutinans</name>
    <name type="common">Fusarium subglutinans</name>
    <dbReference type="NCBI Taxonomy" id="42677"/>
    <lineage>
        <taxon>Eukaryota</taxon>
        <taxon>Fungi</taxon>
        <taxon>Dikarya</taxon>
        <taxon>Ascomycota</taxon>
        <taxon>Pezizomycotina</taxon>
        <taxon>Sordariomycetes</taxon>
        <taxon>Hypocreomycetidae</taxon>
        <taxon>Hypocreales</taxon>
        <taxon>Nectriaceae</taxon>
        <taxon>Fusarium</taxon>
        <taxon>Fusarium fujikuroi species complex</taxon>
    </lineage>
</organism>
<name>A0A8H5V9X4_GIBSU</name>
<reference evidence="2 3" key="1">
    <citation type="submission" date="2020-05" db="EMBL/GenBank/DDBJ databases">
        <title>Identification and distribution of gene clusters putatively required for synthesis of sphingolipid metabolism inhibitors in phylogenetically diverse species of the filamentous fungus Fusarium.</title>
        <authorList>
            <person name="Kim H.-S."/>
            <person name="Busman M."/>
            <person name="Brown D.W."/>
            <person name="Divon H."/>
            <person name="Uhlig S."/>
            <person name="Proctor R.H."/>
        </authorList>
    </citation>
    <scope>NUCLEOTIDE SEQUENCE [LARGE SCALE GENOMIC DNA]</scope>
    <source>
        <strain evidence="2 3">NRRL 66333</strain>
    </source>
</reference>
<comment type="caution">
    <text evidence="2">The sequence shown here is derived from an EMBL/GenBank/DDBJ whole genome shotgun (WGS) entry which is preliminary data.</text>
</comment>
<evidence type="ECO:0000256" key="1">
    <source>
        <dbReference type="SAM" id="Phobius"/>
    </source>
</evidence>
<dbReference type="Proteomes" id="UP000547976">
    <property type="component" value="Unassembled WGS sequence"/>
</dbReference>
<dbReference type="RefSeq" id="XP_036544273.1">
    <property type="nucleotide sequence ID" value="XM_036678397.1"/>
</dbReference>
<proteinExistence type="predicted"/>
<dbReference type="OrthoDB" id="5381672at2759"/>
<keyword evidence="1" id="KW-0472">Membrane</keyword>
<dbReference type="EMBL" id="JAAOAV010000001">
    <property type="protein sequence ID" value="KAF5614255.1"/>
    <property type="molecule type" value="Genomic_DNA"/>
</dbReference>
<keyword evidence="1" id="KW-0812">Transmembrane</keyword>
<keyword evidence="1" id="KW-1133">Transmembrane helix</keyword>
<protein>
    <submittedName>
        <fullName evidence="2">Uncharacterized protein</fullName>
    </submittedName>
</protein>
<dbReference type="GeneID" id="59313115"/>
<keyword evidence="3" id="KW-1185">Reference proteome</keyword>
<evidence type="ECO:0000313" key="2">
    <source>
        <dbReference type="EMBL" id="KAF5614255.1"/>
    </source>
</evidence>
<feature type="transmembrane region" description="Helical" evidence="1">
    <location>
        <begin position="61"/>
        <end position="86"/>
    </location>
</feature>